<reference key="2">
    <citation type="submission" date="2011-04" db="EMBL/GenBank/DDBJ databases">
        <title>Complete sequence of chromosome of Haliscomenobacter hydrossis DSM 1100.</title>
        <authorList>
            <consortium name="US DOE Joint Genome Institute (JGI-PGF)"/>
            <person name="Lucas S."/>
            <person name="Han J."/>
            <person name="Lapidus A."/>
            <person name="Bruce D."/>
            <person name="Goodwin L."/>
            <person name="Pitluck S."/>
            <person name="Peters L."/>
            <person name="Kyrpides N."/>
            <person name="Mavromatis K."/>
            <person name="Ivanova N."/>
            <person name="Ovchinnikova G."/>
            <person name="Pagani I."/>
            <person name="Daligault H."/>
            <person name="Detter J.C."/>
            <person name="Han C."/>
            <person name="Land M."/>
            <person name="Hauser L."/>
            <person name="Markowitz V."/>
            <person name="Cheng J.-F."/>
            <person name="Hugenholtz P."/>
            <person name="Woyke T."/>
            <person name="Wu D."/>
            <person name="Verbarg S."/>
            <person name="Frueling A."/>
            <person name="Brambilla E."/>
            <person name="Klenk H.-P."/>
            <person name="Eisen J.A."/>
        </authorList>
    </citation>
    <scope>NUCLEOTIDE SEQUENCE</scope>
    <source>
        <strain>DSM 1100</strain>
    </source>
</reference>
<evidence type="ECO:0000256" key="1">
    <source>
        <dbReference type="ARBA" id="ARBA00004651"/>
    </source>
</evidence>
<feature type="domain" description="ABC3 transporter permease C-terminal" evidence="7">
    <location>
        <begin position="686"/>
        <end position="791"/>
    </location>
</feature>
<keyword evidence="3 6" id="KW-0812">Transmembrane</keyword>
<dbReference type="EMBL" id="CP002691">
    <property type="protein sequence ID" value="AEE51767.1"/>
    <property type="molecule type" value="Genomic_DNA"/>
</dbReference>
<dbReference type="PROSITE" id="PS51257">
    <property type="entry name" value="PROKAR_LIPOPROTEIN"/>
    <property type="match status" value="1"/>
</dbReference>
<evidence type="ECO:0000256" key="3">
    <source>
        <dbReference type="ARBA" id="ARBA00022692"/>
    </source>
</evidence>
<dbReference type="KEGG" id="hhy:Halhy_3918"/>
<evidence type="ECO:0000313" key="9">
    <source>
        <dbReference type="EMBL" id="AEE51767.1"/>
    </source>
</evidence>
<keyword evidence="2" id="KW-1003">Cell membrane</keyword>
<dbReference type="STRING" id="760192.Halhy_3918"/>
<feature type="domain" description="ABC3 transporter permease C-terminal" evidence="7">
    <location>
        <begin position="295"/>
        <end position="409"/>
    </location>
</feature>
<keyword evidence="5 6" id="KW-0472">Membrane</keyword>
<dbReference type="GO" id="GO:0022857">
    <property type="term" value="F:transmembrane transporter activity"/>
    <property type="evidence" value="ECO:0007669"/>
    <property type="project" value="TreeGrafter"/>
</dbReference>
<evidence type="ECO:0000259" key="7">
    <source>
        <dbReference type="Pfam" id="PF02687"/>
    </source>
</evidence>
<name>F4L498_HALH1</name>
<gene>
    <name evidence="9" type="ordered locus">Halhy_3918</name>
</gene>
<dbReference type="Proteomes" id="UP000008461">
    <property type="component" value="Chromosome"/>
</dbReference>
<dbReference type="GO" id="GO:0005886">
    <property type="term" value="C:plasma membrane"/>
    <property type="evidence" value="ECO:0007669"/>
    <property type="project" value="UniProtKB-SubCell"/>
</dbReference>
<dbReference type="PANTHER" id="PTHR30572:SF18">
    <property type="entry name" value="ABC-TYPE MACROLIDE FAMILY EXPORT SYSTEM PERMEASE COMPONENT 2"/>
    <property type="match status" value="1"/>
</dbReference>
<keyword evidence="4 6" id="KW-1133">Transmembrane helix</keyword>
<dbReference type="Pfam" id="PF02687">
    <property type="entry name" value="FtsX"/>
    <property type="match status" value="2"/>
</dbReference>
<dbReference type="AlphaFoldDB" id="F4L498"/>
<dbReference type="HOGENOM" id="CLU_008713_1_0_10"/>
<accession>F4L498</accession>
<proteinExistence type="predicted"/>
<feature type="transmembrane region" description="Helical" evidence="6">
    <location>
        <begin position="683"/>
        <end position="708"/>
    </location>
</feature>
<feature type="transmembrane region" description="Helical" evidence="6">
    <location>
        <begin position="428"/>
        <end position="452"/>
    </location>
</feature>
<feature type="domain" description="MacB-like periplasmic core" evidence="8">
    <location>
        <begin position="20"/>
        <end position="242"/>
    </location>
</feature>
<reference evidence="9 10" key="1">
    <citation type="journal article" date="2011" name="Stand. Genomic Sci.">
        <title>Complete genome sequence of Haliscomenobacter hydrossis type strain (O).</title>
        <authorList>
            <consortium name="US DOE Joint Genome Institute (JGI-PGF)"/>
            <person name="Daligault H."/>
            <person name="Lapidus A."/>
            <person name="Zeytun A."/>
            <person name="Nolan M."/>
            <person name="Lucas S."/>
            <person name="Del Rio T.G."/>
            <person name="Tice H."/>
            <person name="Cheng J.F."/>
            <person name="Tapia R."/>
            <person name="Han C."/>
            <person name="Goodwin L."/>
            <person name="Pitluck S."/>
            <person name="Liolios K."/>
            <person name="Pagani I."/>
            <person name="Ivanova N."/>
            <person name="Huntemann M."/>
            <person name="Mavromatis K."/>
            <person name="Mikhailova N."/>
            <person name="Pati A."/>
            <person name="Chen A."/>
            <person name="Palaniappan K."/>
            <person name="Land M."/>
            <person name="Hauser L."/>
            <person name="Brambilla E.M."/>
            <person name="Rohde M."/>
            <person name="Verbarg S."/>
            <person name="Goker M."/>
            <person name="Bristow J."/>
            <person name="Eisen J.A."/>
            <person name="Markowitz V."/>
            <person name="Hugenholtz P."/>
            <person name="Kyrpides N.C."/>
            <person name="Klenk H.P."/>
            <person name="Woyke T."/>
        </authorList>
    </citation>
    <scope>NUCLEOTIDE SEQUENCE [LARGE SCALE GENOMIC DNA]</scope>
    <source>
        <strain evidence="10">ATCC 27775 / DSM 1100 / LMG 10767 / O</strain>
    </source>
</reference>
<evidence type="ECO:0000313" key="10">
    <source>
        <dbReference type="Proteomes" id="UP000008461"/>
    </source>
</evidence>
<evidence type="ECO:0000259" key="8">
    <source>
        <dbReference type="Pfam" id="PF12704"/>
    </source>
</evidence>
<dbReference type="InterPro" id="IPR003838">
    <property type="entry name" value="ABC3_permease_C"/>
</dbReference>
<feature type="domain" description="MacB-like periplasmic core" evidence="8">
    <location>
        <begin position="442"/>
        <end position="612"/>
    </location>
</feature>
<feature type="transmembrane region" description="Helical" evidence="6">
    <location>
        <begin position="289"/>
        <end position="311"/>
    </location>
</feature>
<evidence type="ECO:0008006" key="11">
    <source>
        <dbReference type="Google" id="ProtNLM"/>
    </source>
</evidence>
<protein>
    <recommendedName>
        <fullName evidence="11">ABC3 transporter permease protein domain-containing protein</fullName>
    </recommendedName>
</protein>
<feature type="transmembrane region" description="Helical" evidence="6">
    <location>
        <begin position="386"/>
        <end position="407"/>
    </location>
</feature>
<feature type="transmembrane region" description="Helical" evidence="6">
    <location>
        <begin position="774"/>
        <end position="796"/>
    </location>
</feature>
<dbReference type="RefSeq" id="WP_013766306.1">
    <property type="nucleotide sequence ID" value="NC_015510.1"/>
</dbReference>
<feature type="transmembrane region" description="Helical" evidence="6">
    <location>
        <begin position="345"/>
        <end position="366"/>
    </location>
</feature>
<feature type="transmembrane region" description="Helical" evidence="6">
    <location>
        <begin position="735"/>
        <end position="754"/>
    </location>
</feature>
<organism evidence="9 10">
    <name type="scientific">Haliscomenobacter hydrossis (strain ATCC 27775 / DSM 1100 / LMG 10767 / O)</name>
    <dbReference type="NCBI Taxonomy" id="760192"/>
    <lineage>
        <taxon>Bacteria</taxon>
        <taxon>Pseudomonadati</taxon>
        <taxon>Bacteroidota</taxon>
        <taxon>Saprospiria</taxon>
        <taxon>Saprospirales</taxon>
        <taxon>Haliscomenobacteraceae</taxon>
        <taxon>Haliscomenobacter</taxon>
    </lineage>
</organism>
<dbReference type="InterPro" id="IPR050250">
    <property type="entry name" value="Macrolide_Exporter_MacB"/>
</dbReference>
<comment type="subcellular location">
    <subcellularLocation>
        <location evidence="1">Cell membrane</location>
        <topology evidence="1">Multi-pass membrane protein</topology>
    </subcellularLocation>
</comment>
<evidence type="ECO:0000256" key="6">
    <source>
        <dbReference type="SAM" id="Phobius"/>
    </source>
</evidence>
<feature type="transmembrane region" description="Helical" evidence="6">
    <location>
        <begin position="21"/>
        <end position="43"/>
    </location>
</feature>
<sequence length="806" mass="90663">MWKNYIKIAWRNLIRHKSFSAINIAGLAIGMAACLLILQHVIFELSYDKMHSKAERIYRVQQDRYNEGELSTQWAGGAYAVGNSFKEAFDEIEAYVKLVKRREMIVEGKGADQFKIKRVFYATQDFFKVFSYPLLKGNPRTALIQPNTAVISASLAKRLFGSADPIGKTIQVNREQVLQVSGEMADFPENSHLHADMLVSYSTFVKEVAPNNNPETAWQWDGCLTYLLLRPNTDPKALEAKFPPLVEKFAGEDFKLYNASATYLLQPLRSIHLYSHLMEEAEPNGDGNAVYLLLVIAFFIVVIAWVNYINLATARAINRAKEVGVRKAVGSLRGQLIRQFMFESLLLNGIAVGLALVMLTLAIPLFNELSGLKLSLSLLLETQFWLPLLGLFVIGTFFSGMYPAFVLSGYKPVAVLKGRMVNTTQGVLLRKGLVIFQFAASMFLLVGTLTVFRQIQFMRSQNLGLNIEQTLVIKPPIIKTDSTFLRQSMAFKQELLRVPGIRSVSASTTIPGQAVDWNAGGIRLLGTDENEGTQYRVIGVDYDYVKTFGMKLIAGRDFSTEFGSDNQGVIFNKMGIRQLGFDQPEEAIGKKIEFWGEPMTVVGVVENFHQQSLREAYEPLILQLIPDVRGHISVKLSSNELSSTLGALQQNWNRFFPANPFEYFFLDDHFNEQYQADQRFGRVFGFFTILAMLVACLGLFGLASFMTVQRTKEIGVRKVLGASVGQILQLLYREFAMLVLIAFLVATPLAWYAAHQWLQTYAFRTELNWTLFVPPFLLVLVIALLTVSFQSIKAALVNPVKSLRSE</sequence>
<keyword evidence="10" id="KW-1185">Reference proteome</keyword>
<dbReference type="InterPro" id="IPR025857">
    <property type="entry name" value="MacB_PCD"/>
</dbReference>
<evidence type="ECO:0000256" key="2">
    <source>
        <dbReference type="ARBA" id="ARBA00022475"/>
    </source>
</evidence>
<dbReference type="OrthoDB" id="5933722at2"/>
<dbReference type="eggNOG" id="COG0577">
    <property type="taxonomic scope" value="Bacteria"/>
</dbReference>
<dbReference type="Pfam" id="PF12704">
    <property type="entry name" value="MacB_PCD"/>
    <property type="match status" value="2"/>
</dbReference>
<evidence type="ECO:0000256" key="4">
    <source>
        <dbReference type="ARBA" id="ARBA00022989"/>
    </source>
</evidence>
<evidence type="ECO:0000256" key="5">
    <source>
        <dbReference type="ARBA" id="ARBA00023136"/>
    </source>
</evidence>
<dbReference type="PANTHER" id="PTHR30572">
    <property type="entry name" value="MEMBRANE COMPONENT OF TRANSPORTER-RELATED"/>
    <property type="match status" value="1"/>
</dbReference>